<name>A0A5C4SXN2_9BACL</name>
<comment type="caution">
    <text evidence="2">The sequence shown here is derived from an EMBL/GenBank/DDBJ whole genome shotgun (WGS) entry which is preliminary data.</text>
</comment>
<evidence type="ECO:0000313" key="2">
    <source>
        <dbReference type="EMBL" id="TNJ55110.1"/>
    </source>
</evidence>
<gene>
    <name evidence="2" type="ORF">FE784_39600</name>
</gene>
<proteinExistence type="predicted"/>
<dbReference type="OrthoDB" id="9782846at2"/>
<sequence>MRRETAGKIAAEAVGEAIGGAVEKVTNAAKEAEPAIVSKKPIAALTFRPAAGLALRGAAVLTAVGFAIALTACGGSPSKDTPKGEAAPTESASTDPSVIDKPVELAYYENSSGYSREMFDKDVGDVVKKKFPNVTFKLYSREKGTMLADLIASGVKLDLISASAGTIADLADTGLGGDIDDLVKKYKYDVSQLEPSAVDMLRKAGDGKLYGLPLKIPASALFYNKDVFDKFGVSYPKDGMTWDELYELAVKLTRNDGGVQYKGFLASFSHIASMNQLSQEFIDPKTGKAALSNDNWKKIFDNLIRFYRIPGNEFDKTTISTPSTPFYKDKTVAMFASVGGQSYSDLLLQLNWDVVGLPTYKERPGVGSGPYPVFLNVANTSAHRDEAFKVLAYLTSKEVQQSYIDNGIVPALKKSAYRNDFGKSNPALKGKNVQSIIPDKFAEPIMLTKYQNTLSSALNAAFSDAASGTKDVASALREADEKANKAIETAKAGGK</sequence>
<reference evidence="2 3" key="1">
    <citation type="submission" date="2019-05" db="EMBL/GenBank/DDBJ databases">
        <title>We sequenced the genome of Paenibacillus hemerocallicola KCTC 33185 for further insight into its adaptation and study the phylogeny of Paenibacillus.</title>
        <authorList>
            <person name="Narsing Rao M.P."/>
        </authorList>
    </citation>
    <scope>NUCLEOTIDE SEQUENCE [LARGE SCALE GENOMIC DNA]</scope>
    <source>
        <strain evidence="2 3">KCTC 33185</strain>
    </source>
</reference>
<accession>A0A5C4SXN2</accession>
<keyword evidence="3" id="KW-1185">Reference proteome</keyword>
<dbReference type="SUPFAM" id="SSF53850">
    <property type="entry name" value="Periplasmic binding protein-like II"/>
    <property type="match status" value="1"/>
</dbReference>
<evidence type="ECO:0000256" key="1">
    <source>
        <dbReference type="SAM" id="MobiDB-lite"/>
    </source>
</evidence>
<dbReference type="Pfam" id="PF01547">
    <property type="entry name" value="SBP_bac_1"/>
    <property type="match status" value="1"/>
</dbReference>
<protein>
    <submittedName>
        <fullName evidence="2">Extracellular solute-binding protein</fullName>
    </submittedName>
</protein>
<feature type="region of interest" description="Disordered" evidence="1">
    <location>
        <begin position="76"/>
        <end position="97"/>
    </location>
</feature>
<dbReference type="EMBL" id="VDCQ01000119">
    <property type="protein sequence ID" value="TNJ55110.1"/>
    <property type="molecule type" value="Genomic_DNA"/>
</dbReference>
<evidence type="ECO:0000313" key="3">
    <source>
        <dbReference type="Proteomes" id="UP000307943"/>
    </source>
</evidence>
<dbReference type="Proteomes" id="UP000307943">
    <property type="component" value="Unassembled WGS sequence"/>
</dbReference>
<dbReference type="InterPro" id="IPR050490">
    <property type="entry name" value="Bact_solute-bd_prot1"/>
</dbReference>
<dbReference type="AlphaFoldDB" id="A0A5C4SXN2"/>
<organism evidence="2 3">
    <name type="scientific">Paenibacillus hemerocallicola</name>
    <dbReference type="NCBI Taxonomy" id="1172614"/>
    <lineage>
        <taxon>Bacteria</taxon>
        <taxon>Bacillati</taxon>
        <taxon>Bacillota</taxon>
        <taxon>Bacilli</taxon>
        <taxon>Bacillales</taxon>
        <taxon>Paenibacillaceae</taxon>
        <taxon>Paenibacillus</taxon>
    </lineage>
</organism>
<dbReference type="Gene3D" id="3.40.190.10">
    <property type="entry name" value="Periplasmic binding protein-like II"/>
    <property type="match status" value="1"/>
</dbReference>
<dbReference type="PANTHER" id="PTHR43649:SF12">
    <property type="entry name" value="DIACETYLCHITOBIOSE BINDING PROTEIN DASA"/>
    <property type="match status" value="1"/>
</dbReference>
<dbReference type="PANTHER" id="PTHR43649">
    <property type="entry name" value="ARABINOSE-BINDING PROTEIN-RELATED"/>
    <property type="match status" value="1"/>
</dbReference>
<dbReference type="InterPro" id="IPR006059">
    <property type="entry name" value="SBP"/>
</dbReference>